<sequence length="70" mass="8332">MAIDLESIKLLTRAEKEELFQFLSSELGLAEEFELSEQDQQEISRRQHEMRTGTVQAISDDDFWKRWEGR</sequence>
<evidence type="ECO:0008006" key="3">
    <source>
        <dbReference type="Google" id="ProtNLM"/>
    </source>
</evidence>
<dbReference type="Proteomes" id="UP000002220">
    <property type="component" value="Chromosome"/>
</dbReference>
<dbReference type="AlphaFoldDB" id="D5SPX8"/>
<organism evidence="1 2">
    <name type="scientific">Planctopirus limnophila (strain ATCC 43296 / DSM 3776 / IFAM 1008 / Mu 290)</name>
    <name type="common">Planctomyces limnophilus</name>
    <dbReference type="NCBI Taxonomy" id="521674"/>
    <lineage>
        <taxon>Bacteria</taxon>
        <taxon>Pseudomonadati</taxon>
        <taxon>Planctomycetota</taxon>
        <taxon>Planctomycetia</taxon>
        <taxon>Planctomycetales</taxon>
        <taxon>Planctomycetaceae</taxon>
        <taxon>Planctopirus</taxon>
    </lineage>
</organism>
<dbReference type="Pfam" id="PF09720">
    <property type="entry name" value="Unstab_antitox"/>
    <property type="match status" value="1"/>
</dbReference>
<evidence type="ECO:0000313" key="2">
    <source>
        <dbReference type="Proteomes" id="UP000002220"/>
    </source>
</evidence>
<dbReference type="InterPro" id="IPR013406">
    <property type="entry name" value="CHP02574_addiction_mod"/>
</dbReference>
<accession>D5SPX8</accession>
<protein>
    <recommendedName>
        <fullName evidence="3">Addiction module component, TIGR02574 family</fullName>
    </recommendedName>
</protein>
<dbReference type="KEGG" id="plm:Plim_2528"/>
<dbReference type="HOGENOM" id="CLU_2754401_0_0_0"/>
<gene>
    <name evidence="1" type="ordered locus">Plim_2528</name>
</gene>
<evidence type="ECO:0000313" key="1">
    <source>
        <dbReference type="EMBL" id="ADG68353.1"/>
    </source>
</evidence>
<proteinExistence type="predicted"/>
<reference evidence="1 2" key="1">
    <citation type="journal article" date="2010" name="Stand. Genomic Sci.">
        <title>Complete genome sequence of Planctomyces limnophilus type strain (Mu 290).</title>
        <authorList>
            <person name="Labutti K."/>
            <person name="Sikorski J."/>
            <person name="Schneider S."/>
            <person name="Nolan M."/>
            <person name="Lucas S."/>
            <person name="Glavina Del Rio T."/>
            <person name="Tice H."/>
            <person name="Cheng J.F."/>
            <person name="Goodwin L."/>
            <person name="Pitluck S."/>
            <person name="Liolios K."/>
            <person name="Ivanova N."/>
            <person name="Mavromatis K."/>
            <person name="Mikhailova N."/>
            <person name="Pati A."/>
            <person name="Chen A."/>
            <person name="Palaniappan K."/>
            <person name="Land M."/>
            <person name="Hauser L."/>
            <person name="Chang Y.J."/>
            <person name="Jeffries C.D."/>
            <person name="Tindall B.J."/>
            <person name="Rohde M."/>
            <person name="Goker M."/>
            <person name="Woyke T."/>
            <person name="Bristow J."/>
            <person name="Eisen J.A."/>
            <person name="Markowitz V."/>
            <person name="Hugenholtz P."/>
            <person name="Kyrpides N.C."/>
            <person name="Klenk H.P."/>
            <person name="Lapidus A."/>
        </authorList>
    </citation>
    <scope>NUCLEOTIDE SEQUENCE [LARGE SCALE GENOMIC DNA]</scope>
    <source>
        <strain evidence="2">ATCC 43296 / DSM 3776 / IFAM 1008 / Mu 290</strain>
    </source>
</reference>
<keyword evidence="2" id="KW-1185">Reference proteome</keyword>
<name>D5SPX8_PLAL2</name>
<dbReference type="EMBL" id="CP001744">
    <property type="protein sequence ID" value="ADG68353.1"/>
    <property type="molecule type" value="Genomic_DNA"/>
</dbReference>